<dbReference type="RefSeq" id="WP_055422510.1">
    <property type="nucleotide sequence ID" value="NZ_CYHH01000001.1"/>
</dbReference>
<accession>A0A0K6IP70</accession>
<dbReference type="Pfam" id="PF10672">
    <property type="entry name" value="Methyltrans_SAM"/>
    <property type="match status" value="1"/>
</dbReference>
<dbReference type="PROSITE" id="PS50890">
    <property type="entry name" value="PUA"/>
    <property type="match status" value="1"/>
</dbReference>
<comment type="similarity">
    <text evidence="8">Belongs to the methyltransferase superfamily. RlmI family.</text>
</comment>
<dbReference type="GO" id="GO:0008168">
    <property type="term" value="F:methyltransferase activity"/>
    <property type="evidence" value="ECO:0007669"/>
    <property type="project" value="UniProtKB-KW"/>
</dbReference>
<keyword evidence="11" id="KW-1185">Reference proteome</keyword>
<dbReference type="GO" id="GO:0005737">
    <property type="term" value="C:cytoplasm"/>
    <property type="evidence" value="ECO:0007669"/>
    <property type="project" value="UniProtKB-SubCell"/>
</dbReference>
<dbReference type="GO" id="GO:0032259">
    <property type="term" value="P:methylation"/>
    <property type="evidence" value="ECO:0007669"/>
    <property type="project" value="UniProtKB-KW"/>
</dbReference>
<dbReference type="CDD" id="cd11572">
    <property type="entry name" value="RlmI_M_like"/>
    <property type="match status" value="1"/>
</dbReference>
<name>A0A0K6IP70_9PROT</name>
<dbReference type="GO" id="GO:0003723">
    <property type="term" value="F:RNA binding"/>
    <property type="evidence" value="ECO:0007669"/>
    <property type="project" value="UniProtKB-KW"/>
</dbReference>
<dbReference type="InterPro" id="IPR036974">
    <property type="entry name" value="PUA_sf"/>
</dbReference>
<dbReference type="SMART" id="SM00359">
    <property type="entry name" value="PUA"/>
    <property type="match status" value="1"/>
</dbReference>
<keyword evidence="4 10" id="KW-0489">Methyltransferase</keyword>
<sequence>MATLILKPGRERSLMRRHPWIFDTSVERIDGPVRNGDTVLVARHDGTPLARAGVSLASRIRARVWHFTPDSPVDHAFFRRRIAQAIARRLAHPLLRGQQGLRLVHGEADGLPGVILDRFGAVAVLQMTFAGAERWREAIVDAIRRALPELEALYERSDSGARRLEGLEPRSGLLFGTLPETVVIEEYGVRLLVDVVQGHKTGFYLDQRENRRLAGQLAEGARVLNAFCYSGGFSLHALAGGAREVCSIDSSGPALELARRNLALDAELPADRARWFEADVFTLLREWERDGERFDLVILDPPKFAPSAAHVPQARRAYRDVNLHGMRLVAPGGLMMTFSCSGGIGTEEFREIVAECAAKNGRDAQVLARLQAGPDHPVGLAVPESEYLKGLLVRLE</sequence>
<dbReference type="InterPro" id="IPR015947">
    <property type="entry name" value="PUA-like_sf"/>
</dbReference>
<evidence type="ECO:0000256" key="4">
    <source>
        <dbReference type="ARBA" id="ARBA00022603"/>
    </source>
</evidence>
<dbReference type="SUPFAM" id="SSF53335">
    <property type="entry name" value="S-adenosyl-L-methionine-dependent methyltransferases"/>
    <property type="match status" value="1"/>
</dbReference>
<evidence type="ECO:0000313" key="11">
    <source>
        <dbReference type="Proteomes" id="UP000182108"/>
    </source>
</evidence>
<dbReference type="Gene3D" id="3.30.750.80">
    <property type="entry name" value="RNA methyltransferase domain (HRMD) like"/>
    <property type="match status" value="1"/>
</dbReference>
<evidence type="ECO:0000256" key="7">
    <source>
        <dbReference type="ARBA" id="ARBA00022884"/>
    </source>
</evidence>
<evidence type="ECO:0000256" key="3">
    <source>
        <dbReference type="ARBA" id="ARBA00022552"/>
    </source>
</evidence>
<dbReference type="Gene3D" id="2.30.130.10">
    <property type="entry name" value="PUA domain"/>
    <property type="match status" value="1"/>
</dbReference>
<dbReference type="Pfam" id="PF17785">
    <property type="entry name" value="PUA_3"/>
    <property type="match status" value="1"/>
</dbReference>
<keyword evidence="6" id="KW-0949">S-adenosyl-L-methionine</keyword>
<evidence type="ECO:0000259" key="9">
    <source>
        <dbReference type="SMART" id="SM00359"/>
    </source>
</evidence>
<feature type="domain" description="PUA" evidence="9">
    <location>
        <begin position="2"/>
        <end position="87"/>
    </location>
</feature>
<evidence type="ECO:0000256" key="8">
    <source>
        <dbReference type="ARBA" id="ARBA00038091"/>
    </source>
</evidence>
<dbReference type="AlphaFoldDB" id="A0A0K6IP70"/>
<dbReference type="InterPro" id="IPR041532">
    <property type="entry name" value="RlmI-like_PUA"/>
</dbReference>
<proteinExistence type="inferred from homology"/>
<reference evidence="11" key="1">
    <citation type="submission" date="2015-08" db="EMBL/GenBank/DDBJ databases">
        <authorList>
            <person name="Babu N.S."/>
            <person name="Beckwith C.J."/>
            <person name="Beseler K.G."/>
            <person name="Brison A."/>
            <person name="Carone J.V."/>
            <person name="Caskin T.P."/>
            <person name="Diamond M."/>
            <person name="Durham M.E."/>
            <person name="Foxe J.M."/>
            <person name="Go M."/>
            <person name="Henderson B.A."/>
            <person name="Jones I.B."/>
            <person name="McGettigan J.A."/>
            <person name="Micheletti S.J."/>
            <person name="Nasrallah M.E."/>
            <person name="Ortiz D."/>
            <person name="Piller C.R."/>
            <person name="Privatt S.R."/>
            <person name="Schneider S.L."/>
            <person name="Sharp S."/>
            <person name="Smith T.C."/>
            <person name="Stanton J.D."/>
            <person name="Ullery H.E."/>
            <person name="Wilson R.J."/>
            <person name="Serrano M.G."/>
            <person name="Buck G."/>
            <person name="Lee V."/>
            <person name="Wang Y."/>
            <person name="Carvalho R."/>
            <person name="Voegtly L."/>
            <person name="Shi R."/>
            <person name="Duckworth R."/>
            <person name="Johnson A."/>
            <person name="Loviza R."/>
            <person name="Walstead R."/>
            <person name="Shah Z."/>
            <person name="Kiflezghi M."/>
            <person name="Wade K."/>
            <person name="Ball S.L."/>
            <person name="Bradley K.W."/>
            <person name="Asai D.J."/>
            <person name="Bowman C.A."/>
            <person name="Russell D.A."/>
            <person name="Pope W.H."/>
            <person name="Jacobs-Sera D."/>
            <person name="Hendrix R.W."/>
            <person name="Hatfull G.F."/>
        </authorList>
    </citation>
    <scope>NUCLEOTIDE SEQUENCE [LARGE SCALE GENOMIC DNA]</scope>
    <source>
        <strain evidence="11">JCM 19170</strain>
    </source>
</reference>
<keyword evidence="2" id="KW-0963">Cytoplasm</keyword>
<organism evidence="10 11">
    <name type="scientific">Tepidiphilus thermophilus</name>
    <dbReference type="NCBI Taxonomy" id="876478"/>
    <lineage>
        <taxon>Bacteria</taxon>
        <taxon>Pseudomonadati</taxon>
        <taxon>Pseudomonadota</taxon>
        <taxon>Hydrogenophilia</taxon>
        <taxon>Hydrogenophilales</taxon>
        <taxon>Hydrogenophilaceae</taxon>
        <taxon>Tepidiphilus</taxon>
    </lineage>
</organism>
<evidence type="ECO:0000313" key="10">
    <source>
        <dbReference type="EMBL" id="CUB04896.1"/>
    </source>
</evidence>
<keyword evidence="5" id="KW-0808">Transferase</keyword>
<keyword evidence="7" id="KW-0694">RNA-binding</keyword>
<dbReference type="OrthoDB" id="5296825at2"/>
<dbReference type="Proteomes" id="UP000182108">
    <property type="component" value="Unassembled WGS sequence"/>
</dbReference>
<dbReference type="CDD" id="cd02440">
    <property type="entry name" value="AdoMet_MTases"/>
    <property type="match status" value="1"/>
</dbReference>
<dbReference type="GO" id="GO:0006364">
    <property type="term" value="P:rRNA processing"/>
    <property type="evidence" value="ECO:0007669"/>
    <property type="project" value="UniProtKB-KW"/>
</dbReference>
<protein>
    <submittedName>
        <fullName evidence="10">23S rRNA G2069 N7-methylase RlmK or C1962 C5-methylase RlmI</fullName>
    </submittedName>
</protein>
<dbReference type="InterPro" id="IPR002478">
    <property type="entry name" value="PUA"/>
</dbReference>
<comment type="subcellular location">
    <subcellularLocation>
        <location evidence="1">Cytoplasm</location>
    </subcellularLocation>
</comment>
<dbReference type="CDD" id="cd21153">
    <property type="entry name" value="PUA_RlmI"/>
    <property type="match status" value="1"/>
</dbReference>
<dbReference type="EMBL" id="CYHH01000001">
    <property type="protein sequence ID" value="CUB04896.1"/>
    <property type="molecule type" value="Genomic_DNA"/>
</dbReference>
<evidence type="ECO:0000256" key="1">
    <source>
        <dbReference type="ARBA" id="ARBA00004496"/>
    </source>
</evidence>
<evidence type="ECO:0000256" key="6">
    <source>
        <dbReference type="ARBA" id="ARBA00022691"/>
    </source>
</evidence>
<evidence type="ECO:0000256" key="2">
    <source>
        <dbReference type="ARBA" id="ARBA00022490"/>
    </source>
</evidence>
<dbReference type="SUPFAM" id="SSF88697">
    <property type="entry name" value="PUA domain-like"/>
    <property type="match status" value="1"/>
</dbReference>
<keyword evidence="3" id="KW-0698">rRNA processing</keyword>
<dbReference type="PANTHER" id="PTHR42873">
    <property type="entry name" value="RIBOSOMAL RNA LARGE SUBUNIT METHYLTRANSFERASE"/>
    <property type="match status" value="1"/>
</dbReference>
<dbReference type="PANTHER" id="PTHR42873:SF1">
    <property type="entry name" value="S-ADENOSYLMETHIONINE-DEPENDENT METHYLTRANSFERASE DOMAIN-CONTAINING PROTEIN"/>
    <property type="match status" value="1"/>
</dbReference>
<gene>
    <name evidence="10" type="ORF">Ga0061068_101118</name>
</gene>
<dbReference type="InterPro" id="IPR019614">
    <property type="entry name" value="SAM-dep_methyl-trfase"/>
</dbReference>
<dbReference type="Gene3D" id="3.40.50.150">
    <property type="entry name" value="Vaccinia Virus protein VP39"/>
    <property type="match status" value="1"/>
</dbReference>
<evidence type="ECO:0000256" key="5">
    <source>
        <dbReference type="ARBA" id="ARBA00022679"/>
    </source>
</evidence>
<dbReference type="InterPro" id="IPR029063">
    <property type="entry name" value="SAM-dependent_MTases_sf"/>
</dbReference>